<gene>
    <name evidence="1" type="ORF">AKJ36_00215</name>
</gene>
<comment type="caution">
    <text evidence="1">The sequence shown here is derived from an EMBL/GenBank/DDBJ whole genome shotgun (WGS) entry which is preliminary data.</text>
</comment>
<dbReference type="AlphaFoldDB" id="A0A133UN40"/>
<protein>
    <recommendedName>
        <fullName evidence="3">Helix-turn-helix type 11 domain-containing protein</fullName>
    </recommendedName>
</protein>
<evidence type="ECO:0000313" key="2">
    <source>
        <dbReference type="Proteomes" id="UP000070155"/>
    </source>
</evidence>
<dbReference type="SUPFAM" id="SSF46785">
    <property type="entry name" value="Winged helix' DNA-binding domain"/>
    <property type="match status" value="1"/>
</dbReference>
<evidence type="ECO:0000313" key="1">
    <source>
        <dbReference type="EMBL" id="KXA95609.1"/>
    </source>
</evidence>
<sequence length="74" mass="8885">MELIQTIRDEEIESIRDLARKLGRKENVVYDDLKLLFEEGVIDFEEESNRKIPVLRHENIWIRPLVLERKKVPA</sequence>
<accession>A0A133UN40</accession>
<evidence type="ECO:0008006" key="3">
    <source>
        <dbReference type="Google" id="ProtNLM"/>
    </source>
</evidence>
<keyword evidence="2" id="KW-1185">Reference proteome</keyword>
<dbReference type="InterPro" id="IPR036390">
    <property type="entry name" value="WH_DNA-bd_sf"/>
</dbReference>
<reference evidence="1 2" key="1">
    <citation type="journal article" date="2016" name="Sci. Rep.">
        <title>Metabolic traits of an uncultured archaeal lineage -MSBL1- from brine pools of the Red Sea.</title>
        <authorList>
            <person name="Mwirichia R."/>
            <person name="Alam I."/>
            <person name="Rashid M."/>
            <person name="Vinu M."/>
            <person name="Ba-Alawi W."/>
            <person name="Anthony Kamau A."/>
            <person name="Kamanda Ngugi D."/>
            <person name="Goker M."/>
            <person name="Klenk H.P."/>
            <person name="Bajic V."/>
            <person name="Stingl U."/>
        </authorList>
    </citation>
    <scope>NUCLEOTIDE SEQUENCE [LARGE SCALE GENOMIC DNA]</scope>
    <source>
        <strain evidence="1">SCGC-AAA259I07</strain>
    </source>
</reference>
<organism evidence="1 2">
    <name type="scientific">candidate division MSBL1 archaeon SCGC-AAA259I07</name>
    <dbReference type="NCBI Taxonomy" id="1698266"/>
    <lineage>
        <taxon>Archaea</taxon>
        <taxon>Methanobacteriati</taxon>
        <taxon>Methanobacteriota</taxon>
        <taxon>candidate division MSBL1</taxon>
    </lineage>
</organism>
<dbReference type="EMBL" id="LHXQ01000001">
    <property type="protein sequence ID" value="KXA95609.1"/>
    <property type="molecule type" value="Genomic_DNA"/>
</dbReference>
<name>A0A133UN40_9EURY</name>
<dbReference type="Pfam" id="PF25212">
    <property type="entry name" value="HVO_A0114"/>
    <property type="match status" value="1"/>
</dbReference>
<proteinExistence type="predicted"/>
<dbReference type="Proteomes" id="UP000070155">
    <property type="component" value="Unassembled WGS sequence"/>
</dbReference>